<dbReference type="GeneID" id="98568926"/>
<dbReference type="SUPFAM" id="SSF56300">
    <property type="entry name" value="Metallo-dependent phosphatases"/>
    <property type="match status" value="1"/>
</dbReference>
<evidence type="ECO:0000259" key="2">
    <source>
        <dbReference type="Pfam" id="PF12850"/>
    </source>
</evidence>
<reference evidence="3 4" key="1">
    <citation type="submission" date="2017-05" db="EMBL/GenBank/DDBJ databases">
        <title>Vagococcus spp. assemblies.</title>
        <authorList>
            <person name="Gulvik C.A."/>
        </authorList>
    </citation>
    <scope>NUCLEOTIDE SEQUENCE [LARGE SCALE GENOMIC DNA]</scope>
    <source>
        <strain evidence="3 4">NCFB 2777</strain>
    </source>
</reference>
<dbReference type="PANTHER" id="PTHR42850:SF2">
    <property type="entry name" value="BLL5683 PROTEIN"/>
    <property type="match status" value="1"/>
</dbReference>
<dbReference type="GO" id="GO:0016791">
    <property type="term" value="F:phosphatase activity"/>
    <property type="evidence" value="ECO:0007669"/>
    <property type="project" value="TreeGrafter"/>
</dbReference>
<comment type="caution">
    <text evidence="3">The sequence shown here is derived from an EMBL/GenBank/DDBJ whole genome shotgun (WGS) entry which is preliminary data.</text>
</comment>
<sequence length="280" mass="31751">MIHKIAILADVHGNETALKAVLVDCKKEIITDYWFLGDLIMPGPGASSLFSLIQSVTPTVFLKGNWEDCFLAGLGSEIDVDEPMDIYIATLAHYLKQNLTAADLTLIKDVPLATVQEINGLKISLTHNLPTKNYGPALMPNQKQENFEQLFAEEVDIAVYAHVHHQLMRYSNQDQLIINPGSIGQPFTHWPTLQKDLRAQYAILEIDEEGRPQVNFKRTPYDVPQEINLAQTKELPYFELYEELLQTGHRRTHEPGLLADLNQRYGYRDEIVSLLNSLNN</sequence>
<evidence type="ECO:0000313" key="3">
    <source>
        <dbReference type="EMBL" id="RST93998.1"/>
    </source>
</evidence>
<dbReference type="EMBL" id="NGJU01000017">
    <property type="protein sequence ID" value="RST93998.1"/>
    <property type="molecule type" value="Genomic_DNA"/>
</dbReference>
<proteinExistence type="inferred from homology"/>
<name>A0A429ZJX3_9ENTE</name>
<feature type="domain" description="Calcineurin-like phosphoesterase" evidence="2">
    <location>
        <begin position="4"/>
        <end position="208"/>
    </location>
</feature>
<dbReference type="OrthoDB" id="9813918at2"/>
<dbReference type="InterPro" id="IPR024654">
    <property type="entry name" value="Calcineurin-like_PHP_lpxH"/>
</dbReference>
<dbReference type="Gene3D" id="3.60.21.10">
    <property type="match status" value="1"/>
</dbReference>
<dbReference type="PIRSF" id="PIRSF000883">
    <property type="entry name" value="Pesterase_MJ0912"/>
    <property type="match status" value="1"/>
</dbReference>
<organism evidence="3 4">
    <name type="scientific">Vagococcus salmoninarum</name>
    <dbReference type="NCBI Taxonomy" id="2739"/>
    <lineage>
        <taxon>Bacteria</taxon>
        <taxon>Bacillati</taxon>
        <taxon>Bacillota</taxon>
        <taxon>Bacilli</taxon>
        <taxon>Lactobacillales</taxon>
        <taxon>Enterococcaceae</taxon>
        <taxon>Vagococcus</taxon>
    </lineage>
</organism>
<dbReference type="PANTHER" id="PTHR42850">
    <property type="entry name" value="METALLOPHOSPHOESTERASE"/>
    <property type="match status" value="1"/>
</dbReference>
<comment type="similarity">
    <text evidence="1">Belongs to the metallophosphoesterase superfamily. YfcE family.</text>
</comment>
<accession>A0A429ZJX3</accession>
<evidence type="ECO:0000256" key="1">
    <source>
        <dbReference type="ARBA" id="ARBA00008950"/>
    </source>
</evidence>
<protein>
    <submittedName>
        <fullName evidence="3">Metallophosphatase family protein</fullName>
    </submittedName>
</protein>
<dbReference type="AlphaFoldDB" id="A0A429ZJX3"/>
<dbReference type="Proteomes" id="UP000287239">
    <property type="component" value="Unassembled WGS sequence"/>
</dbReference>
<gene>
    <name evidence="3" type="ORF">CBF35_11120</name>
</gene>
<dbReference type="RefSeq" id="WP_126781147.1">
    <property type="nucleotide sequence ID" value="NZ_NGJU01000017.1"/>
</dbReference>
<dbReference type="InterPro" id="IPR011152">
    <property type="entry name" value="Pesterase_MJ0912"/>
</dbReference>
<dbReference type="Pfam" id="PF12850">
    <property type="entry name" value="Metallophos_2"/>
    <property type="match status" value="1"/>
</dbReference>
<dbReference type="InterPro" id="IPR029052">
    <property type="entry name" value="Metallo-depent_PP-like"/>
</dbReference>
<dbReference type="GO" id="GO:0005737">
    <property type="term" value="C:cytoplasm"/>
    <property type="evidence" value="ECO:0007669"/>
    <property type="project" value="TreeGrafter"/>
</dbReference>
<evidence type="ECO:0000313" key="4">
    <source>
        <dbReference type="Proteomes" id="UP000287239"/>
    </source>
</evidence>
<dbReference type="InterPro" id="IPR050126">
    <property type="entry name" value="Ap4A_hydrolase"/>
</dbReference>
<keyword evidence="4" id="KW-1185">Reference proteome</keyword>